<protein>
    <submittedName>
        <fullName evidence="2">Uncharacterized protein</fullName>
    </submittedName>
</protein>
<feature type="compositionally biased region" description="Polar residues" evidence="1">
    <location>
        <begin position="1"/>
        <end position="12"/>
    </location>
</feature>
<gene>
    <name evidence="2" type="ORF">EYF80_010073</name>
</gene>
<name>A0A4Z2INV1_9TELE</name>
<keyword evidence="3" id="KW-1185">Reference proteome</keyword>
<feature type="compositionally biased region" description="Basic residues" evidence="1">
    <location>
        <begin position="26"/>
        <end position="36"/>
    </location>
</feature>
<dbReference type="EMBL" id="SRLO01000062">
    <property type="protein sequence ID" value="TNN79699.1"/>
    <property type="molecule type" value="Genomic_DNA"/>
</dbReference>
<evidence type="ECO:0000313" key="2">
    <source>
        <dbReference type="EMBL" id="TNN79699.1"/>
    </source>
</evidence>
<reference evidence="2 3" key="1">
    <citation type="submission" date="2019-03" db="EMBL/GenBank/DDBJ databases">
        <title>First draft genome of Liparis tanakae, snailfish: a comprehensive survey of snailfish specific genes.</title>
        <authorList>
            <person name="Kim W."/>
            <person name="Song I."/>
            <person name="Jeong J.-H."/>
            <person name="Kim D."/>
            <person name="Kim S."/>
            <person name="Ryu S."/>
            <person name="Song J.Y."/>
            <person name="Lee S.K."/>
        </authorList>
    </citation>
    <scope>NUCLEOTIDE SEQUENCE [LARGE SCALE GENOMIC DNA]</scope>
    <source>
        <tissue evidence="2">Muscle</tissue>
    </source>
</reference>
<sequence>MLEALSPNTEHLGQQRAVPEPASTPTHHHQTSHHNFVHGECHSLRSRCCTAGWKPHAEAAGNQVDESGETNREDLAPPLRLRLSMSNSCSVQILSGNPRAPE</sequence>
<evidence type="ECO:0000256" key="1">
    <source>
        <dbReference type="SAM" id="MobiDB-lite"/>
    </source>
</evidence>
<comment type="caution">
    <text evidence="2">The sequence shown here is derived from an EMBL/GenBank/DDBJ whole genome shotgun (WGS) entry which is preliminary data.</text>
</comment>
<evidence type="ECO:0000313" key="3">
    <source>
        <dbReference type="Proteomes" id="UP000314294"/>
    </source>
</evidence>
<accession>A0A4Z2INV1</accession>
<feature type="region of interest" description="Disordered" evidence="1">
    <location>
        <begin position="56"/>
        <end position="81"/>
    </location>
</feature>
<dbReference type="AlphaFoldDB" id="A0A4Z2INV1"/>
<dbReference type="Proteomes" id="UP000314294">
    <property type="component" value="Unassembled WGS sequence"/>
</dbReference>
<organism evidence="2 3">
    <name type="scientific">Liparis tanakae</name>
    <name type="common">Tanaka's snailfish</name>
    <dbReference type="NCBI Taxonomy" id="230148"/>
    <lineage>
        <taxon>Eukaryota</taxon>
        <taxon>Metazoa</taxon>
        <taxon>Chordata</taxon>
        <taxon>Craniata</taxon>
        <taxon>Vertebrata</taxon>
        <taxon>Euteleostomi</taxon>
        <taxon>Actinopterygii</taxon>
        <taxon>Neopterygii</taxon>
        <taxon>Teleostei</taxon>
        <taxon>Neoteleostei</taxon>
        <taxon>Acanthomorphata</taxon>
        <taxon>Eupercaria</taxon>
        <taxon>Perciformes</taxon>
        <taxon>Cottioidei</taxon>
        <taxon>Cottales</taxon>
        <taxon>Liparidae</taxon>
        <taxon>Liparis</taxon>
    </lineage>
</organism>
<feature type="region of interest" description="Disordered" evidence="1">
    <location>
        <begin position="1"/>
        <end position="37"/>
    </location>
</feature>
<proteinExistence type="predicted"/>